<sequence length="283" mass="30135">MSSRQSEPKGVALITGAAQGIGRAIALRLADDGYDIAVNDLQDMPELDEVIKTIEEKGRRALATPGDVSEELVVIEMIQRTVSTLGSLDVMVANAGIVIPEPFLETSVAAFDKQMAVNARSVMLCYKYAAEQMIAQGRGGRIIGASSMAGKQGVDMLLAYSATKFAVRGMTQSAASSLGKHNITVNAYAPGGVETRILNVFDDFLEPLAGPRAGRDGLIKSSVVGRIGEPEEIAHLVSYLASKEAGFITGQTVRAPLYVSTLSDLHIHRFRSTEVLILTSVLI</sequence>
<name>A0AAD4QM25_9AGAM</name>
<dbReference type="InterPro" id="IPR020904">
    <property type="entry name" value="Sc_DH/Rdtase_CS"/>
</dbReference>
<organism evidence="3 4">
    <name type="scientific">Multifurca ochricompacta</name>
    <dbReference type="NCBI Taxonomy" id="376703"/>
    <lineage>
        <taxon>Eukaryota</taxon>
        <taxon>Fungi</taxon>
        <taxon>Dikarya</taxon>
        <taxon>Basidiomycota</taxon>
        <taxon>Agaricomycotina</taxon>
        <taxon>Agaricomycetes</taxon>
        <taxon>Russulales</taxon>
        <taxon>Russulaceae</taxon>
        <taxon>Multifurca</taxon>
    </lineage>
</organism>
<keyword evidence="4" id="KW-1185">Reference proteome</keyword>
<dbReference type="EMBL" id="WTXG01000018">
    <property type="protein sequence ID" value="KAI0300552.1"/>
    <property type="molecule type" value="Genomic_DNA"/>
</dbReference>
<comment type="caution">
    <text evidence="3">The sequence shown here is derived from an EMBL/GenBank/DDBJ whole genome shotgun (WGS) entry which is preliminary data.</text>
</comment>
<evidence type="ECO:0000313" key="3">
    <source>
        <dbReference type="EMBL" id="KAI0300552.1"/>
    </source>
</evidence>
<gene>
    <name evidence="3" type="ORF">B0F90DRAFT_1723889</name>
</gene>
<keyword evidence="2" id="KW-0521">NADP</keyword>
<dbReference type="Pfam" id="PF13561">
    <property type="entry name" value="adh_short_C2"/>
    <property type="match status" value="1"/>
</dbReference>
<dbReference type="PRINTS" id="PR00080">
    <property type="entry name" value="SDRFAMILY"/>
</dbReference>
<dbReference type="AlphaFoldDB" id="A0AAD4QM25"/>
<dbReference type="SUPFAM" id="SSF51735">
    <property type="entry name" value="NAD(P)-binding Rossmann-fold domains"/>
    <property type="match status" value="1"/>
</dbReference>
<protein>
    <submittedName>
        <fullName evidence="3">NAD(P)-binding protein</fullName>
    </submittedName>
</protein>
<comment type="similarity">
    <text evidence="1">Belongs to the short-chain dehydrogenases/reductases (SDR) family.</text>
</comment>
<proteinExistence type="inferred from homology"/>
<dbReference type="PANTHER" id="PTHR42760:SF121">
    <property type="entry name" value="3-OXOACYL-(ACYL-CARRIER-PROTEIN) REDUCTASE"/>
    <property type="match status" value="1"/>
</dbReference>
<reference evidence="3" key="1">
    <citation type="journal article" date="2022" name="New Phytol.">
        <title>Evolutionary transition to the ectomycorrhizal habit in the genomes of a hyperdiverse lineage of mushroom-forming fungi.</title>
        <authorList>
            <person name="Looney B."/>
            <person name="Miyauchi S."/>
            <person name="Morin E."/>
            <person name="Drula E."/>
            <person name="Courty P.E."/>
            <person name="Kohler A."/>
            <person name="Kuo A."/>
            <person name="LaButti K."/>
            <person name="Pangilinan J."/>
            <person name="Lipzen A."/>
            <person name="Riley R."/>
            <person name="Andreopoulos W."/>
            <person name="He G."/>
            <person name="Johnson J."/>
            <person name="Nolan M."/>
            <person name="Tritt A."/>
            <person name="Barry K.W."/>
            <person name="Grigoriev I.V."/>
            <person name="Nagy L.G."/>
            <person name="Hibbett D."/>
            <person name="Henrissat B."/>
            <person name="Matheny P.B."/>
            <person name="Labbe J."/>
            <person name="Martin F.M."/>
        </authorList>
    </citation>
    <scope>NUCLEOTIDE SEQUENCE</scope>
    <source>
        <strain evidence="3">BPL690</strain>
    </source>
</reference>
<evidence type="ECO:0000313" key="4">
    <source>
        <dbReference type="Proteomes" id="UP001203297"/>
    </source>
</evidence>
<evidence type="ECO:0000256" key="1">
    <source>
        <dbReference type="ARBA" id="ARBA00006484"/>
    </source>
</evidence>
<dbReference type="PROSITE" id="PS00061">
    <property type="entry name" value="ADH_SHORT"/>
    <property type="match status" value="1"/>
</dbReference>
<dbReference type="InterPro" id="IPR036291">
    <property type="entry name" value="NAD(P)-bd_dom_sf"/>
</dbReference>
<dbReference type="GO" id="GO:0016616">
    <property type="term" value="F:oxidoreductase activity, acting on the CH-OH group of donors, NAD or NADP as acceptor"/>
    <property type="evidence" value="ECO:0007669"/>
    <property type="project" value="TreeGrafter"/>
</dbReference>
<dbReference type="GO" id="GO:0006633">
    <property type="term" value="P:fatty acid biosynthetic process"/>
    <property type="evidence" value="ECO:0007669"/>
    <property type="project" value="TreeGrafter"/>
</dbReference>
<dbReference type="PRINTS" id="PR00081">
    <property type="entry name" value="GDHRDH"/>
</dbReference>
<accession>A0AAD4QM25</accession>
<dbReference type="GO" id="GO:0048038">
    <property type="term" value="F:quinone binding"/>
    <property type="evidence" value="ECO:0007669"/>
    <property type="project" value="TreeGrafter"/>
</dbReference>
<dbReference type="PANTHER" id="PTHR42760">
    <property type="entry name" value="SHORT-CHAIN DEHYDROGENASES/REDUCTASES FAMILY MEMBER"/>
    <property type="match status" value="1"/>
</dbReference>
<dbReference type="Gene3D" id="3.40.50.720">
    <property type="entry name" value="NAD(P)-binding Rossmann-like Domain"/>
    <property type="match status" value="1"/>
</dbReference>
<dbReference type="Proteomes" id="UP001203297">
    <property type="component" value="Unassembled WGS sequence"/>
</dbReference>
<dbReference type="InterPro" id="IPR002347">
    <property type="entry name" value="SDR_fam"/>
</dbReference>
<evidence type="ECO:0000256" key="2">
    <source>
        <dbReference type="ARBA" id="ARBA00022857"/>
    </source>
</evidence>
<dbReference type="FunFam" id="3.40.50.720:FF:000084">
    <property type="entry name" value="Short-chain dehydrogenase reductase"/>
    <property type="match status" value="1"/>
</dbReference>